<dbReference type="Gene3D" id="1.25.40.10">
    <property type="entry name" value="Tetratricopeptide repeat domain"/>
    <property type="match status" value="1"/>
</dbReference>
<keyword evidence="8" id="KW-0132">Cell division</keyword>
<evidence type="ECO:0000256" key="4">
    <source>
        <dbReference type="ARBA" id="ARBA00022737"/>
    </source>
</evidence>
<evidence type="ECO:0000256" key="2">
    <source>
        <dbReference type="ARBA" id="ARBA00008644"/>
    </source>
</evidence>
<evidence type="ECO:0000259" key="7">
    <source>
        <dbReference type="Pfam" id="PF05843"/>
    </source>
</evidence>
<keyword evidence="6" id="KW-0539">Nucleus</keyword>
<dbReference type="EMBL" id="AB996602">
    <property type="protein sequence ID" value="BAS01822.1"/>
    <property type="molecule type" value="Genomic_DNA"/>
</dbReference>
<evidence type="ECO:0000256" key="3">
    <source>
        <dbReference type="ARBA" id="ARBA00022664"/>
    </source>
</evidence>
<keyword evidence="8" id="KW-0542">Nucleomorph</keyword>
<comment type="subcellular location">
    <subcellularLocation>
        <location evidence="1">Nucleus</location>
    </subcellularLocation>
</comment>
<comment type="similarity">
    <text evidence="2">Belongs to the crooked-neck family.</text>
</comment>
<reference evidence="8" key="1">
    <citation type="journal article" date="2015" name="Genome Biol. Evol.">
        <title>Nucleomorph Genome Sequences of Two Chlorarachniophytes, Amorphochlora amoebiformis and Lotharella vacuolata.</title>
        <authorList>
            <person name="Suzuki S."/>
            <person name="Shirato S."/>
            <person name="Hirakawa Y."/>
            <person name="Ishida K."/>
        </authorList>
    </citation>
    <scope>NUCLEOTIDE SEQUENCE</scope>
    <source>
        <strain evidence="8">CCMP2058</strain>
    </source>
</reference>
<keyword evidence="4" id="KW-0677">Repeat</keyword>
<dbReference type="PANTHER" id="PTHR11246:SF3">
    <property type="entry name" value="CROOKED NECK-LIKE PROTEIN 1"/>
    <property type="match status" value="1"/>
</dbReference>
<dbReference type="Pfam" id="PF05843">
    <property type="entry name" value="Suf"/>
    <property type="match status" value="1"/>
</dbReference>
<dbReference type="InterPro" id="IPR008847">
    <property type="entry name" value="Suf"/>
</dbReference>
<dbReference type="InterPro" id="IPR003107">
    <property type="entry name" value="HAT"/>
</dbReference>
<dbReference type="PANTHER" id="PTHR11246">
    <property type="entry name" value="PRE-MRNA SPLICING FACTOR"/>
    <property type="match status" value="1"/>
</dbReference>
<dbReference type="GO" id="GO:0000245">
    <property type="term" value="P:spliceosomal complex assembly"/>
    <property type="evidence" value="ECO:0007669"/>
    <property type="project" value="TreeGrafter"/>
</dbReference>
<keyword evidence="5" id="KW-0508">mRNA splicing</keyword>
<dbReference type="GO" id="GO:0071014">
    <property type="term" value="C:post-mRNA release spliceosomal complex"/>
    <property type="evidence" value="ECO:0007669"/>
    <property type="project" value="TreeGrafter"/>
</dbReference>
<evidence type="ECO:0000313" key="8">
    <source>
        <dbReference type="EMBL" id="BAS01822.1"/>
    </source>
</evidence>
<keyword evidence="3" id="KW-0507">mRNA processing</keyword>
<name>A0A0H5BLJ6_9EUKA</name>
<evidence type="ECO:0000256" key="5">
    <source>
        <dbReference type="ARBA" id="ARBA00023187"/>
    </source>
</evidence>
<dbReference type="InterPro" id="IPR011990">
    <property type="entry name" value="TPR-like_helical_dom_sf"/>
</dbReference>
<organism evidence="8">
    <name type="scientific">Amorphochlora amoebiformis</name>
    <dbReference type="NCBI Taxonomy" id="1561963"/>
    <lineage>
        <taxon>Eukaryota</taxon>
        <taxon>Sar</taxon>
        <taxon>Rhizaria</taxon>
        <taxon>Cercozoa</taxon>
        <taxon>Chlorarachniophyceae</taxon>
        <taxon>Amorphochlora</taxon>
    </lineage>
</organism>
<dbReference type="InterPro" id="IPR045075">
    <property type="entry name" value="Syf1-like"/>
</dbReference>
<geneLocation type="nucleomorph" evidence="8"/>
<dbReference type="SUPFAM" id="SSF48452">
    <property type="entry name" value="TPR-like"/>
    <property type="match status" value="1"/>
</dbReference>
<dbReference type="GO" id="GO:0071007">
    <property type="term" value="C:U2-type catalytic step 2 spliceosome"/>
    <property type="evidence" value="ECO:0007669"/>
    <property type="project" value="TreeGrafter"/>
</dbReference>
<dbReference type="GO" id="GO:0071011">
    <property type="term" value="C:precatalytic spliceosome"/>
    <property type="evidence" value="ECO:0007669"/>
    <property type="project" value="TreeGrafter"/>
</dbReference>
<accession>A0A0H5BLJ6</accession>
<sequence>MTKISSKQFIGEIRNKKLDKIIDKDKYLNEKTFSIFNSYKRNEFENLILKKGTNSKYIWLDYIKWEENNGNIQKCRDLWERACNIFINHSNFWLKYIAMELRNNEIDRARVIFERSIKYNPYANILWEKYIDLEMIFTNNKKIRNIYRRWISFDDTITTWIKYLKFEISLNNKENANNIVFHLLDKKFSHNIQNHQHSFLIDNLCEKSLRIYYTNLLKRSQDILDKIIVWIKIANCENLNTNYRRGKIILDLINTQINFRIKKRLIPLKQKIFTKFFVYSSSKFLFLKRNEYNDLINSNLYNFYYWQSYANLEYNYGSIETTISVYERSLTYYPLRRHYKDVEKYITLWENMMIILNLQKFYNSLIKYIEKKLINLTQRFEIFQKKILFFFGRMFNYHNYRNLFNYQNINKVKMLLENIIFKKKKLTLTAKNRFFRIINYLFSLNHFSLEILYIKLKSCSIFDIKHKRILKGFNFINKKLFFSDISLISYIENIYLNHYESLFRLINYNKIINPNVRVDNIILLHYLQSTMLYNKLMLLSNFSLLIK</sequence>
<protein>
    <submittedName>
        <fullName evidence="8">Cell division control protein</fullName>
    </submittedName>
</protein>
<evidence type="ECO:0000256" key="6">
    <source>
        <dbReference type="ARBA" id="ARBA00023242"/>
    </source>
</evidence>
<gene>
    <name evidence="8" type="primary">clf1</name>
</gene>
<dbReference type="GO" id="GO:0000974">
    <property type="term" value="C:Prp19 complex"/>
    <property type="evidence" value="ECO:0007669"/>
    <property type="project" value="TreeGrafter"/>
</dbReference>
<proteinExistence type="inferred from homology"/>
<dbReference type="GO" id="GO:0051301">
    <property type="term" value="P:cell division"/>
    <property type="evidence" value="ECO:0007669"/>
    <property type="project" value="UniProtKB-KW"/>
</dbReference>
<dbReference type="AlphaFoldDB" id="A0A0H5BLJ6"/>
<keyword evidence="8" id="KW-0131">Cell cycle</keyword>
<dbReference type="SMART" id="SM00386">
    <property type="entry name" value="HAT"/>
    <property type="match status" value="6"/>
</dbReference>
<evidence type="ECO:0000256" key="1">
    <source>
        <dbReference type="ARBA" id="ARBA00004123"/>
    </source>
</evidence>
<feature type="domain" description="Suppressor of forked" evidence="7">
    <location>
        <begin position="55"/>
        <end position="132"/>
    </location>
</feature>